<sequence>MDKPLKRKHVFSSNGQDNIHENQLTNSIKKSRYTSPSPPIGTVEKENDKNGCVEVFTSFKQTHTEPTNGILSENNGDITNQEPFKRDATYLGIESENTCVAGIPSAEDFLRKLLSEVCNQNDGSVEEKDNSLGIEDETACVAEVPFAEDLFNKLLSKVSNGSVEEEQTTNDEGSLNFTAFDPLSHFAALVTSADPLSKGTSKGKAMNKSTVEHCPAPLKFYNPTKRFIGLDYNRVGELVTLEKPTRLFGGKMSDERQNFAYAKLNRLMETMVHFTEQTSEGEILETPKMINAELKHHQKIGLHWLVKKEADLGSMILGDEMGLGKTLQIIALIVHQKQNKESISEVLDFKDRNALSRNLIPIDTTLLVVPSSLIGQWEQEIKKFVREEYLQVYIYHGSDRTKSPEHLGDYDVVITSYSTVSGELADLADADELDDDGEPIVKKRASNKPVKIKKKKGPSILSEVCFNRIVLDESHNIKNRRTIVSRACCKLSALSRICLSGTPMHNELLDMFSLFRFMRLIPLSEEAAFKQFIANKYSREGASRMNAVVKAVLLRRTKDEKCKLTGDPVVNLPPVQYEEITLAFGPVERKIYDHMFQACRKIVVNFLEGNEEFVGKNEGAVVEVENPFVIMNNIQNAEGDNFQTMSLMLVLLLRLRQICNHFSLCRPAVNLDAFNKENGVKTEKKLTKHCHDSSEEESHCNENSEVEPTSEVILMEEKVATEICFVNDDVVAEHAQIFEEHFESTKMVALFEKLEKILEEGNDKCIIVSQWTGMLNLVEVRLKQKNISCFSITGQVKQKDRDVAQSSFNERQNNTRVLLLALTAGGTGLNLATASHMFLIDSSWNPQVEAQCRGRIHRYGQDRPVKIYKFAIEKTIEDQIRLLQKKKLELAKGVLEGAANFKPAKLNRQDMAFLFQV</sequence>
<proteinExistence type="predicted"/>
<evidence type="ECO:0000313" key="1">
    <source>
        <dbReference type="Proteomes" id="UP000095286"/>
    </source>
</evidence>
<dbReference type="Proteomes" id="UP000095286">
    <property type="component" value="Unplaced"/>
</dbReference>
<name>A0AC35UB61_9BILA</name>
<protein>
    <submittedName>
        <fullName evidence="2">Helicase ATP-binding domain-containing protein</fullName>
    </submittedName>
</protein>
<organism evidence="1 2">
    <name type="scientific">Rhabditophanes sp. KR3021</name>
    <dbReference type="NCBI Taxonomy" id="114890"/>
    <lineage>
        <taxon>Eukaryota</taxon>
        <taxon>Metazoa</taxon>
        <taxon>Ecdysozoa</taxon>
        <taxon>Nematoda</taxon>
        <taxon>Chromadorea</taxon>
        <taxon>Rhabditida</taxon>
        <taxon>Tylenchina</taxon>
        <taxon>Panagrolaimomorpha</taxon>
        <taxon>Strongyloidoidea</taxon>
        <taxon>Alloionematidae</taxon>
        <taxon>Rhabditophanes</taxon>
    </lineage>
</organism>
<dbReference type="WBParaSite" id="RSKR_0000958500.1">
    <property type="protein sequence ID" value="RSKR_0000958500.1"/>
    <property type="gene ID" value="RSKR_0000958500"/>
</dbReference>
<accession>A0AC35UB61</accession>
<evidence type="ECO:0000313" key="2">
    <source>
        <dbReference type="WBParaSite" id="RSKR_0000958500.1"/>
    </source>
</evidence>
<reference evidence="2" key="1">
    <citation type="submission" date="2016-11" db="UniProtKB">
        <authorList>
            <consortium name="WormBaseParasite"/>
        </authorList>
    </citation>
    <scope>IDENTIFICATION</scope>
    <source>
        <strain evidence="2">KR3021</strain>
    </source>
</reference>